<name>Q39G52_BURL3</name>
<gene>
    <name evidence="1" type="ordered locus">Bcep18194_A4970</name>
</gene>
<dbReference type="EMBL" id="CP000151">
    <property type="protein sequence ID" value="ABB08564.1"/>
    <property type="molecule type" value="Genomic_DNA"/>
</dbReference>
<sequence length="145" mass="16218">MPRLIAMNESDRWEQMLTLLISPTKVDHGELSIGRNTDRASRRNLASIPSSSSTCCPTPIVAVERQTGSEVLVSWHDPTRCRYDEQRWTSAKARGRGTCALSGRLIRIGDEIYKPLWRGAKPPANASAMIIATELERFIDRLPSP</sequence>
<dbReference type="PATRIC" id="fig|482957.22.peg.1901"/>
<dbReference type="Proteomes" id="UP000002705">
    <property type="component" value="Chromosome 1"/>
</dbReference>
<dbReference type="HOGENOM" id="CLU_119403_1_1_4"/>
<proteinExistence type="predicted"/>
<evidence type="ECO:0000313" key="2">
    <source>
        <dbReference type="Proteomes" id="UP000002705"/>
    </source>
</evidence>
<organism evidence="1 2">
    <name type="scientific">Burkholderia lata (strain ATCC 17760 / DSM 23089 / LMG 22485 / NCIMB 9086 / R18194 / 383)</name>
    <dbReference type="NCBI Taxonomy" id="482957"/>
    <lineage>
        <taxon>Bacteria</taxon>
        <taxon>Pseudomonadati</taxon>
        <taxon>Pseudomonadota</taxon>
        <taxon>Betaproteobacteria</taxon>
        <taxon>Burkholderiales</taxon>
        <taxon>Burkholderiaceae</taxon>
        <taxon>Burkholderia</taxon>
        <taxon>Burkholderia cepacia complex</taxon>
    </lineage>
</organism>
<dbReference type="InterPro" id="IPR021769">
    <property type="entry name" value="DUF3331"/>
</dbReference>
<evidence type="ECO:0000313" key="1">
    <source>
        <dbReference type="EMBL" id="ABB08564.1"/>
    </source>
</evidence>
<evidence type="ECO:0008006" key="3">
    <source>
        <dbReference type="Google" id="ProtNLM"/>
    </source>
</evidence>
<accession>Q39G52</accession>
<protein>
    <recommendedName>
        <fullName evidence="3">Ribosomal protein S14</fullName>
    </recommendedName>
</protein>
<dbReference type="Pfam" id="PF11811">
    <property type="entry name" value="DUF3331"/>
    <property type="match status" value="1"/>
</dbReference>
<dbReference type="KEGG" id="bur:Bcep18194_A4970"/>
<reference evidence="1" key="1">
    <citation type="submission" date="2009-01" db="EMBL/GenBank/DDBJ databases">
        <title>Complete sequence of chromosome 1 of Burkholderia sp. 383.</title>
        <authorList>
            <consortium name="US DOE Joint Genome Institute"/>
            <person name="Copeland A."/>
            <person name="Lucas S."/>
            <person name="Lapidus A."/>
            <person name="Barry K."/>
            <person name="Detter J.C."/>
            <person name="Glavina T."/>
            <person name="Hammon N."/>
            <person name="Israni S."/>
            <person name="Pitluck S."/>
            <person name="Chain P."/>
            <person name="Malfatti S."/>
            <person name="Shin M."/>
            <person name="Vergez L."/>
            <person name="Schmutz J."/>
            <person name="Larimer F."/>
            <person name="Land M."/>
            <person name="Kyrpides N."/>
            <person name="Lykidis A."/>
            <person name="Richardson P."/>
        </authorList>
    </citation>
    <scope>NUCLEOTIDE SEQUENCE</scope>
    <source>
        <strain evidence="1">383</strain>
    </source>
</reference>
<dbReference type="AlphaFoldDB" id="Q39G52"/>
<keyword evidence="2" id="KW-1185">Reference proteome</keyword>